<name>A0ABY5K3Y6_9CELL</name>
<evidence type="ECO:0000313" key="1">
    <source>
        <dbReference type="EMBL" id="UUI64768.1"/>
    </source>
</evidence>
<dbReference type="Proteomes" id="UP001317322">
    <property type="component" value="Chromosome"/>
</dbReference>
<proteinExistence type="predicted"/>
<organism evidence="1 2">
    <name type="scientific">Cellulomonas wangsupingiae</name>
    <dbReference type="NCBI Taxonomy" id="2968085"/>
    <lineage>
        <taxon>Bacteria</taxon>
        <taxon>Bacillati</taxon>
        <taxon>Actinomycetota</taxon>
        <taxon>Actinomycetes</taxon>
        <taxon>Micrococcales</taxon>
        <taxon>Cellulomonadaceae</taxon>
        <taxon>Cellulomonas</taxon>
    </lineage>
</organism>
<sequence>MSTAPANGRTPAGAGRSRVLSTVPAQRRALDASVLVARDPAADVYLDGSAVSRYLPQAPEAQAWSAWVAEHEPAVVVSQVSVLEARVTAGFLGREASLVVLDVLARIGRMRLSDQVLRRAVLLPTDLGPFAALHVGAAVAHVDVRAIATYEAPTARAAAAAGLDVVSPGRPAGWWR</sequence>
<evidence type="ECO:0000313" key="2">
    <source>
        <dbReference type="Proteomes" id="UP001317322"/>
    </source>
</evidence>
<protein>
    <recommendedName>
        <fullName evidence="3">PIN domain-containing protein</fullName>
    </recommendedName>
</protein>
<evidence type="ECO:0008006" key="3">
    <source>
        <dbReference type="Google" id="ProtNLM"/>
    </source>
</evidence>
<gene>
    <name evidence="1" type="ORF">NP075_16890</name>
</gene>
<dbReference type="RefSeq" id="WP_227565820.1">
    <property type="nucleotide sequence ID" value="NZ_CP101989.1"/>
</dbReference>
<dbReference type="EMBL" id="CP101989">
    <property type="protein sequence ID" value="UUI64768.1"/>
    <property type="molecule type" value="Genomic_DNA"/>
</dbReference>
<keyword evidence="2" id="KW-1185">Reference proteome</keyword>
<reference evidence="1 2" key="1">
    <citation type="submission" date="2022-07" db="EMBL/GenBank/DDBJ databases">
        <title>Novel species in genus cellulomonas.</title>
        <authorList>
            <person name="Ye L."/>
        </authorList>
    </citation>
    <scope>NUCLEOTIDE SEQUENCE [LARGE SCALE GENOMIC DNA]</scope>
    <source>
        <strain evidence="2">zg-Y908</strain>
    </source>
</reference>
<accession>A0ABY5K3Y6</accession>